<dbReference type="OrthoDB" id="2019572at2759"/>
<dbReference type="SUPFAM" id="SSF50965">
    <property type="entry name" value="Galactose oxidase, central domain"/>
    <property type="match status" value="1"/>
</dbReference>
<dbReference type="PANTHER" id="PTHR32208">
    <property type="entry name" value="SECRETED PROTEIN-RELATED"/>
    <property type="match status" value="1"/>
</dbReference>
<dbReference type="InterPro" id="IPR011043">
    <property type="entry name" value="Gal_Oxase/kelch_b-propeller"/>
</dbReference>
<accession>A0A835R8M4</accession>
<reference evidence="2 3" key="1">
    <citation type="journal article" date="2020" name="Nat. Food">
        <title>A phased Vanilla planifolia genome enables genetic improvement of flavour and production.</title>
        <authorList>
            <person name="Hasing T."/>
            <person name="Tang H."/>
            <person name="Brym M."/>
            <person name="Khazi F."/>
            <person name="Huang T."/>
            <person name="Chambers A.H."/>
        </authorList>
    </citation>
    <scope>NUCLEOTIDE SEQUENCE [LARGE SCALE GENOMIC DNA]</scope>
    <source>
        <tissue evidence="2">Leaf</tissue>
    </source>
</reference>
<dbReference type="Pfam" id="PF07250">
    <property type="entry name" value="Glyoxal_oxid_N"/>
    <property type="match status" value="1"/>
</dbReference>
<dbReference type="Proteomes" id="UP000639772">
    <property type="component" value="Unassembled WGS sequence"/>
</dbReference>
<dbReference type="AlphaFoldDB" id="A0A835R8M4"/>
<evidence type="ECO:0000313" key="3">
    <source>
        <dbReference type="Proteomes" id="UP000639772"/>
    </source>
</evidence>
<evidence type="ECO:0000313" key="2">
    <source>
        <dbReference type="EMBL" id="KAG0487610.1"/>
    </source>
</evidence>
<name>A0A835R8M4_VANPL</name>
<dbReference type="PANTHER" id="PTHR32208:SF54">
    <property type="entry name" value="ALDEHYDE OXIDASE GLOX-LIKE"/>
    <property type="match status" value="1"/>
</dbReference>
<dbReference type="Gene3D" id="2.130.10.80">
    <property type="entry name" value="Galactose oxidase/kelch, beta-propeller"/>
    <property type="match status" value="1"/>
</dbReference>
<comment type="caution">
    <text evidence="2">The sequence shown here is derived from an EMBL/GenBank/DDBJ whole genome shotgun (WGS) entry which is preliminary data.</text>
</comment>
<dbReference type="InterPro" id="IPR009880">
    <property type="entry name" value="Glyoxal_oxidase_N"/>
</dbReference>
<evidence type="ECO:0000259" key="1">
    <source>
        <dbReference type="Pfam" id="PF07250"/>
    </source>
</evidence>
<protein>
    <recommendedName>
        <fullName evidence="1">Glyoxal oxidase N-terminal domain-containing protein</fullName>
    </recommendedName>
</protein>
<dbReference type="EMBL" id="JADCNM010000004">
    <property type="protein sequence ID" value="KAG0487610.1"/>
    <property type="molecule type" value="Genomic_DNA"/>
</dbReference>
<sequence>MTSLSSTTPANHTLRAATIFTPSSTLSSDGNLFIFANRDSILFDYRRGTVLRTFPRLPGDGSRNYPSTGSSVMLPLEHLDNFQRVEVMMEDMPGPRLMSDMLLLPTGDVLLINGATHGCAGWEKAINPVLAPYLYKPKDPQGRRFSILRASEIPRMYHSTALLLADGRVLVGGSNPYFRYNFSGYPYATELRLEAFTPHYMGEYYDELRPTEGFNSIGGDDERTRCGDRSERCVFVTHSLSMHQRMLRLECVTVEVTVEGPLMALVRVPTSPVTAPTGK</sequence>
<gene>
    <name evidence="2" type="ORF">HPP92_009705</name>
</gene>
<proteinExistence type="predicted"/>
<feature type="domain" description="Glyoxal oxidase N-terminal" evidence="1">
    <location>
        <begin position="89"/>
        <end position="200"/>
    </location>
</feature>
<dbReference type="InterPro" id="IPR037293">
    <property type="entry name" value="Gal_Oxidase_central_sf"/>
</dbReference>
<organism evidence="2 3">
    <name type="scientific">Vanilla planifolia</name>
    <name type="common">Vanilla</name>
    <dbReference type="NCBI Taxonomy" id="51239"/>
    <lineage>
        <taxon>Eukaryota</taxon>
        <taxon>Viridiplantae</taxon>
        <taxon>Streptophyta</taxon>
        <taxon>Embryophyta</taxon>
        <taxon>Tracheophyta</taxon>
        <taxon>Spermatophyta</taxon>
        <taxon>Magnoliopsida</taxon>
        <taxon>Liliopsida</taxon>
        <taxon>Asparagales</taxon>
        <taxon>Orchidaceae</taxon>
        <taxon>Vanilloideae</taxon>
        <taxon>Vanilleae</taxon>
        <taxon>Vanilla</taxon>
    </lineage>
</organism>